<keyword evidence="4" id="KW-1185">Reference proteome</keyword>
<sequence>MKLLSSRDFNRDVSHAKRAAQVEPVLITDRGQPTHVLMSIAEYRRLTGEGESILDLLAQPDAVALEAGDLAPDGAWDHREPL</sequence>
<evidence type="ECO:0000313" key="4">
    <source>
        <dbReference type="Proteomes" id="UP001606303"/>
    </source>
</evidence>
<evidence type="ECO:0000256" key="1">
    <source>
        <dbReference type="ARBA" id="ARBA00009981"/>
    </source>
</evidence>
<comment type="function">
    <text evidence="2">Antitoxin component of a type II toxin-antitoxin (TA) system.</text>
</comment>
<dbReference type="RefSeq" id="WP_394384793.1">
    <property type="nucleotide sequence ID" value="NZ_JBIGIB010000003.1"/>
</dbReference>
<reference evidence="3 4" key="1">
    <citation type="submission" date="2024-08" db="EMBL/GenBank/DDBJ databases">
        <authorList>
            <person name="Lu H."/>
        </authorList>
    </citation>
    <scope>NUCLEOTIDE SEQUENCE [LARGE SCALE GENOMIC DNA]</scope>
    <source>
        <strain evidence="3 4">BYS87W</strain>
    </source>
</reference>
<organism evidence="3 4">
    <name type="scientific">Pelomonas baiyunensis</name>
    <dbReference type="NCBI Taxonomy" id="3299026"/>
    <lineage>
        <taxon>Bacteria</taxon>
        <taxon>Pseudomonadati</taxon>
        <taxon>Pseudomonadota</taxon>
        <taxon>Betaproteobacteria</taxon>
        <taxon>Burkholderiales</taxon>
        <taxon>Sphaerotilaceae</taxon>
        <taxon>Roseateles</taxon>
    </lineage>
</organism>
<dbReference type="EMBL" id="JBIGIB010000003">
    <property type="protein sequence ID" value="MFG6467320.1"/>
    <property type="molecule type" value="Genomic_DNA"/>
</dbReference>
<evidence type="ECO:0000256" key="2">
    <source>
        <dbReference type="RuleBase" id="RU362080"/>
    </source>
</evidence>
<dbReference type="Proteomes" id="UP001606303">
    <property type="component" value="Unassembled WGS sequence"/>
</dbReference>
<accession>A0ABW7GZA8</accession>
<evidence type="ECO:0000313" key="3">
    <source>
        <dbReference type="EMBL" id="MFG6467320.1"/>
    </source>
</evidence>
<comment type="caution">
    <text evidence="3">The sequence shown here is derived from an EMBL/GenBank/DDBJ whole genome shotgun (WGS) entry which is preliminary data.</text>
</comment>
<dbReference type="InterPro" id="IPR036165">
    <property type="entry name" value="YefM-like_sf"/>
</dbReference>
<dbReference type="Pfam" id="PF02604">
    <property type="entry name" value="PhdYeFM_antitox"/>
    <property type="match status" value="1"/>
</dbReference>
<dbReference type="Gene3D" id="3.40.1620.10">
    <property type="entry name" value="YefM-like domain"/>
    <property type="match status" value="1"/>
</dbReference>
<comment type="similarity">
    <text evidence="1 2">Belongs to the phD/YefM antitoxin family.</text>
</comment>
<dbReference type="NCBIfam" id="TIGR01552">
    <property type="entry name" value="phd_fam"/>
    <property type="match status" value="1"/>
</dbReference>
<dbReference type="SUPFAM" id="SSF143120">
    <property type="entry name" value="YefM-like"/>
    <property type="match status" value="1"/>
</dbReference>
<dbReference type="InterPro" id="IPR006442">
    <property type="entry name" value="Antitoxin_Phd/YefM"/>
</dbReference>
<gene>
    <name evidence="3" type="ORF">ACG01O_11925</name>
</gene>
<proteinExistence type="inferred from homology"/>
<name>A0ABW7GZA8_9BURK</name>
<protein>
    <recommendedName>
        <fullName evidence="2">Antitoxin</fullName>
    </recommendedName>
</protein>